<dbReference type="AlphaFoldDB" id="A0A3S5GY93"/>
<organism evidence="1">
    <name type="scientific">Sorangium cellulosum</name>
    <name type="common">Polyangium cellulosum</name>
    <dbReference type="NCBI Taxonomy" id="56"/>
    <lineage>
        <taxon>Bacteria</taxon>
        <taxon>Pseudomonadati</taxon>
        <taxon>Myxococcota</taxon>
        <taxon>Polyangia</taxon>
        <taxon>Polyangiales</taxon>
        <taxon>Polyangiaceae</taxon>
        <taxon>Sorangium</taxon>
    </lineage>
</organism>
<dbReference type="Gene3D" id="2.180.10.10">
    <property type="entry name" value="RHS repeat-associated core"/>
    <property type="match status" value="1"/>
</dbReference>
<sequence length="277" mass="30092">MIRFQAGNHLGSAMLELDEAGRVISYEEYHPYGTTAYHSATSAAEVSQKRYRYTGKERDEETGLYYHGARYYAPWLGRWTAADPSGIGADGPNLYAYVRGNPVRLLDPSGKEGKEPSTWETAKALAYAWYVTSPEAQMARKAGKAVEEAAIGTGTAILETADAIAHFDPIAAAKRLYDDVKEKGLWEASKDRNPTVVMRRQLQHAEELAAAGDSQGAATERARALLPFAAMAAGVGGKPQPWHPARRTGHGCCGLRGTWARGRGRRGCAGRLEHGGR</sequence>
<dbReference type="InterPro" id="IPR050708">
    <property type="entry name" value="T6SS_VgrG/RHS"/>
</dbReference>
<reference evidence="1" key="1">
    <citation type="journal article" date="2018" name="J. Ind. Microbiol. Biotechnol.">
        <title>Genome mining reveals uncommon alkylpyrones as type III PKS products from myxobacteria.</title>
        <authorList>
            <person name="Hug J.J."/>
            <person name="Panter F."/>
            <person name="Krug D."/>
            <person name="Muller R."/>
        </authorList>
    </citation>
    <scope>NUCLEOTIDE SEQUENCE</scope>
    <source>
        <strain evidence="1">So ce1128</strain>
    </source>
</reference>
<dbReference type="PANTHER" id="PTHR32305">
    <property type="match status" value="1"/>
</dbReference>
<evidence type="ECO:0000313" key="1">
    <source>
        <dbReference type="EMBL" id="AYM54273.1"/>
    </source>
</evidence>
<name>A0A3S5GY93_SORCE</name>
<proteinExistence type="predicted"/>
<accession>A0A3S5GY93</accession>
<evidence type="ECO:0008006" key="2">
    <source>
        <dbReference type="Google" id="ProtNLM"/>
    </source>
</evidence>
<dbReference type="NCBIfam" id="TIGR03696">
    <property type="entry name" value="Rhs_assc_core"/>
    <property type="match status" value="1"/>
</dbReference>
<dbReference type="InterPro" id="IPR022385">
    <property type="entry name" value="Rhs_assc_core"/>
</dbReference>
<dbReference type="EMBL" id="MH908920">
    <property type="protein sequence ID" value="AYM54273.1"/>
    <property type="molecule type" value="Genomic_DNA"/>
</dbReference>
<protein>
    <recommendedName>
        <fullName evidence="2">RHS repeat-associated core domain-containing protein</fullName>
    </recommendedName>
</protein>
<dbReference type="PANTHER" id="PTHR32305:SF15">
    <property type="entry name" value="PROTEIN RHSA-RELATED"/>
    <property type="match status" value="1"/>
</dbReference>